<reference evidence="2" key="2">
    <citation type="submission" date="2021-02" db="EMBL/GenBank/DDBJ databases">
        <authorList>
            <person name="Kimball J.A."/>
            <person name="Haas M.W."/>
            <person name="Macchietto M."/>
            <person name="Kono T."/>
            <person name="Duquette J."/>
            <person name="Shao M."/>
        </authorList>
    </citation>
    <scope>NUCLEOTIDE SEQUENCE</scope>
    <source>
        <tissue evidence="2">Fresh leaf tissue</tissue>
    </source>
</reference>
<protein>
    <submittedName>
        <fullName evidence="2">Uncharacterized protein</fullName>
    </submittedName>
</protein>
<feature type="compositionally biased region" description="Basic and acidic residues" evidence="1">
    <location>
        <begin position="1"/>
        <end position="12"/>
    </location>
</feature>
<comment type="caution">
    <text evidence="2">The sequence shown here is derived from an EMBL/GenBank/DDBJ whole genome shotgun (WGS) entry which is preliminary data.</text>
</comment>
<name>A0A8J5TCD8_ZIZPA</name>
<reference evidence="2" key="1">
    <citation type="journal article" date="2021" name="bioRxiv">
        <title>Whole Genome Assembly and Annotation of Northern Wild Rice, Zizania palustris L., Supports a Whole Genome Duplication in the Zizania Genus.</title>
        <authorList>
            <person name="Haas M."/>
            <person name="Kono T."/>
            <person name="Macchietto M."/>
            <person name="Millas R."/>
            <person name="McGilp L."/>
            <person name="Shao M."/>
            <person name="Duquette J."/>
            <person name="Hirsch C.N."/>
            <person name="Kimball J."/>
        </authorList>
    </citation>
    <scope>NUCLEOTIDE SEQUENCE</scope>
    <source>
        <tissue evidence="2">Fresh leaf tissue</tissue>
    </source>
</reference>
<evidence type="ECO:0000256" key="1">
    <source>
        <dbReference type="SAM" id="MobiDB-lite"/>
    </source>
</evidence>
<dbReference type="EMBL" id="JAAALK010000283">
    <property type="protein sequence ID" value="KAG8071556.1"/>
    <property type="molecule type" value="Genomic_DNA"/>
</dbReference>
<sequence>MRRDGVRREAEHNSPTPRKKGRETEWRGVECSARRWWVLGRKSNLASVGLPLIGIFPHAGIELAIPHKLGGVGDLEPVCSQQ</sequence>
<feature type="region of interest" description="Disordered" evidence="1">
    <location>
        <begin position="1"/>
        <end position="25"/>
    </location>
</feature>
<dbReference type="AlphaFoldDB" id="A0A8J5TCD8"/>
<accession>A0A8J5TCD8</accession>
<gene>
    <name evidence="2" type="ORF">GUJ93_ZPchr0006g42091</name>
</gene>
<keyword evidence="3" id="KW-1185">Reference proteome</keyword>
<dbReference type="Proteomes" id="UP000729402">
    <property type="component" value="Unassembled WGS sequence"/>
</dbReference>
<organism evidence="2 3">
    <name type="scientific">Zizania palustris</name>
    <name type="common">Northern wild rice</name>
    <dbReference type="NCBI Taxonomy" id="103762"/>
    <lineage>
        <taxon>Eukaryota</taxon>
        <taxon>Viridiplantae</taxon>
        <taxon>Streptophyta</taxon>
        <taxon>Embryophyta</taxon>
        <taxon>Tracheophyta</taxon>
        <taxon>Spermatophyta</taxon>
        <taxon>Magnoliopsida</taxon>
        <taxon>Liliopsida</taxon>
        <taxon>Poales</taxon>
        <taxon>Poaceae</taxon>
        <taxon>BOP clade</taxon>
        <taxon>Oryzoideae</taxon>
        <taxon>Oryzeae</taxon>
        <taxon>Zizaniinae</taxon>
        <taxon>Zizania</taxon>
    </lineage>
</organism>
<evidence type="ECO:0000313" key="2">
    <source>
        <dbReference type="EMBL" id="KAG8071556.1"/>
    </source>
</evidence>
<evidence type="ECO:0000313" key="3">
    <source>
        <dbReference type="Proteomes" id="UP000729402"/>
    </source>
</evidence>
<proteinExistence type="predicted"/>